<dbReference type="SUPFAM" id="SSF51556">
    <property type="entry name" value="Metallo-dependent hydrolases"/>
    <property type="match status" value="1"/>
</dbReference>
<protein>
    <submittedName>
        <fullName evidence="2">N-substituted formamide deformylase</fullName>
        <ecNumber evidence="2">3.5.1.91</ecNumber>
    </submittedName>
</protein>
<dbReference type="EMBL" id="CP020814">
    <property type="protein sequence ID" value="ARK31841.1"/>
    <property type="molecule type" value="Genomic_DNA"/>
</dbReference>
<dbReference type="Pfam" id="PF07969">
    <property type="entry name" value="Amidohydro_3"/>
    <property type="match status" value="1"/>
</dbReference>
<dbReference type="SUPFAM" id="SSF51338">
    <property type="entry name" value="Composite domain of metallo-dependent hydrolases"/>
    <property type="match status" value="1"/>
</dbReference>
<proteinExistence type="predicted"/>
<dbReference type="Proteomes" id="UP000193006">
    <property type="component" value="Chromosome"/>
</dbReference>
<dbReference type="RefSeq" id="WP_066156257.1">
    <property type="nucleotide sequence ID" value="NZ_CP020814.1"/>
</dbReference>
<dbReference type="AlphaFoldDB" id="A0A1X9MJM2"/>
<dbReference type="InterPro" id="IPR013108">
    <property type="entry name" value="Amidohydro_3"/>
</dbReference>
<name>A0A1X9MJM2_9BACI</name>
<dbReference type="CDD" id="cd01300">
    <property type="entry name" value="YtcJ_like"/>
    <property type="match status" value="1"/>
</dbReference>
<sequence>MVKEELLFMNGKIFTSNSNQPYASAMRVRDGKIVWIGELEDLEQREQCIDLKGKRVIPGLIDAHLHPVYLAKAEKQIACTPPLVESIVDIVSEIKKMSAKKKAGAWIECWGYDEGKLQEGRAPLRWDLDQATTEHPVIVTRTCAHVVSVNSVTLELAGITKDTPNPAGGQIDRDQEGEPTGILRENAKDLLANIMPVETLDDQAQLLAELSPKLLSKGITAITDLMAKSKPINYFDLYQEARKRGLKQRTVLYYLYEELKKGYKLDGEQTNREQPIHIGGVKLFSDGSVSGQTAWVTPSFMGEEEAYGIQMTSEEELLAAAKVAKEQGIQLVIHAMGEQAIDLIVNTFYEKEGWLKGAPSIRIEHASLPTKKAIERAAKAGIAIVTQPIFLYAEIESYLNNLGEERTKNSYPIQSLLKAGVPVAFSSDAPATAWADPANLFVGMKAAITRLAYDRTDTGQSQRVAVETAVKLFTSAAQHITRIPEIGQLAPGYQADFIVLDQDLLEIDPEKIDEIMVEQTYLAGELVYEKNKILQQ</sequence>
<dbReference type="EC" id="3.5.1.91" evidence="2"/>
<dbReference type="Gene3D" id="3.20.20.140">
    <property type="entry name" value="Metal-dependent hydrolases"/>
    <property type="match status" value="1"/>
</dbReference>
<dbReference type="InterPro" id="IPR033932">
    <property type="entry name" value="YtcJ-like"/>
</dbReference>
<dbReference type="Gene3D" id="3.10.310.70">
    <property type="match status" value="1"/>
</dbReference>
<evidence type="ECO:0000313" key="2">
    <source>
        <dbReference type="EMBL" id="ARK31841.1"/>
    </source>
</evidence>
<evidence type="ECO:0000259" key="1">
    <source>
        <dbReference type="Pfam" id="PF07969"/>
    </source>
</evidence>
<accession>A0A1X9MJM2</accession>
<keyword evidence="3" id="KW-1185">Reference proteome</keyword>
<dbReference type="PANTHER" id="PTHR22642:SF2">
    <property type="entry name" value="PROTEIN LONG AFTER FAR-RED 3"/>
    <property type="match status" value="1"/>
</dbReference>
<dbReference type="InterPro" id="IPR032466">
    <property type="entry name" value="Metal_Hydrolase"/>
</dbReference>
<reference evidence="2 3" key="1">
    <citation type="submission" date="2017-04" db="EMBL/GenBank/DDBJ databases">
        <title>Bacillus krulwichiae AM31D Genome sequencing and assembly.</title>
        <authorList>
            <person name="Krulwich T.A."/>
            <person name="Anastor L."/>
            <person name="Ehrlich R."/>
            <person name="Ehrlich G.D."/>
            <person name="Janto B."/>
        </authorList>
    </citation>
    <scope>NUCLEOTIDE SEQUENCE [LARGE SCALE GENOMIC DNA]</scope>
    <source>
        <strain evidence="2 3">AM31D</strain>
    </source>
</reference>
<dbReference type="Gene3D" id="2.30.40.10">
    <property type="entry name" value="Urease, subunit C, domain 1"/>
    <property type="match status" value="1"/>
</dbReference>
<feature type="domain" description="Amidohydrolase 3" evidence="1">
    <location>
        <begin position="47"/>
        <end position="528"/>
    </location>
</feature>
<gene>
    <name evidence="2" type="primary">nfdA_2</name>
    <name evidence="2" type="ORF">BkAM31D_19485</name>
</gene>
<dbReference type="KEGG" id="bkw:BkAM31D_19485"/>
<dbReference type="PANTHER" id="PTHR22642">
    <property type="entry name" value="IMIDAZOLONEPROPIONASE"/>
    <property type="match status" value="1"/>
</dbReference>
<evidence type="ECO:0000313" key="3">
    <source>
        <dbReference type="Proteomes" id="UP000193006"/>
    </source>
</evidence>
<dbReference type="GO" id="GO:0016810">
    <property type="term" value="F:hydrolase activity, acting on carbon-nitrogen (but not peptide) bonds"/>
    <property type="evidence" value="ECO:0007669"/>
    <property type="project" value="InterPro"/>
</dbReference>
<keyword evidence="2" id="KW-0378">Hydrolase</keyword>
<dbReference type="InterPro" id="IPR011059">
    <property type="entry name" value="Metal-dep_hydrolase_composite"/>
</dbReference>
<organism evidence="2 3">
    <name type="scientific">Halalkalibacter krulwichiae</name>
    <dbReference type="NCBI Taxonomy" id="199441"/>
    <lineage>
        <taxon>Bacteria</taxon>
        <taxon>Bacillati</taxon>
        <taxon>Bacillota</taxon>
        <taxon>Bacilli</taxon>
        <taxon>Bacillales</taxon>
        <taxon>Bacillaceae</taxon>
        <taxon>Halalkalibacter</taxon>
    </lineage>
</organism>
<dbReference type="STRING" id="199441.BkAM31D_19485"/>